<dbReference type="PROSITE" id="PS50005">
    <property type="entry name" value="TPR"/>
    <property type="match status" value="1"/>
</dbReference>
<comment type="subcellular location">
    <subcellularLocation>
        <location evidence="1">Membrane</location>
        <topology evidence="1">Multi-pass membrane protein</topology>
    </subcellularLocation>
</comment>
<dbReference type="Proteomes" id="UP000230821">
    <property type="component" value="Unassembled WGS sequence"/>
</dbReference>
<dbReference type="Pfam" id="PF13432">
    <property type="entry name" value="TPR_16"/>
    <property type="match status" value="2"/>
</dbReference>
<dbReference type="InterPro" id="IPR011990">
    <property type="entry name" value="TPR-like_helical_dom_sf"/>
</dbReference>
<evidence type="ECO:0000256" key="2">
    <source>
        <dbReference type="ARBA" id="ARBA00022692"/>
    </source>
</evidence>
<feature type="domain" description="O-antigen ligase-related" evidence="7">
    <location>
        <begin position="245"/>
        <end position="384"/>
    </location>
</feature>
<feature type="repeat" description="TPR" evidence="5">
    <location>
        <begin position="602"/>
        <end position="635"/>
    </location>
</feature>
<dbReference type="Gene3D" id="1.25.40.10">
    <property type="entry name" value="Tetratricopeptide repeat domain"/>
    <property type="match status" value="1"/>
</dbReference>
<evidence type="ECO:0000313" key="8">
    <source>
        <dbReference type="EMBL" id="PIE31550.1"/>
    </source>
</evidence>
<evidence type="ECO:0000256" key="1">
    <source>
        <dbReference type="ARBA" id="ARBA00004141"/>
    </source>
</evidence>
<evidence type="ECO:0000256" key="6">
    <source>
        <dbReference type="SAM" id="Phobius"/>
    </source>
</evidence>
<dbReference type="InterPro" id="IPR007016">
    <property type="entry name" value="O-antigen_ligase-rel_domated"/>
</dbReference>
<dbReference type="SUPFAM" id="SSF48452">
    <property type="entry name" value="TPR-like"/>
    <property type="match status" value="1"/>
</dbReference>
<gene>
    <name evidence="8" type="ORF">CSA56_17965</name>
</gene>
<dbReference type="Pfam" id="PF04932">
    <property type="entry name" value="Wzy_C"/>
    <property type="match status" value="1"/>
</dbReference>
<feature type="transmembrane region" description="Helical" evidence="6">
    <location>
        <begin position="165"/>
        <end position="186"/>
    </location>
</feature>
<feature type="transmembrane region" description="Helical" evidence="6">
    <location>
        <begin position="134"/>
        <end position="153"/>
    </location>
</feature>
<sequence length="696" mass="78972">MAAHREIASENSPFVLSLLQDAGNPSTSSGRTVACMDKTNHSATSSFLSRKSPAAKVFLVSLLALIIIVPFDEGGNNFIGQGIAQIVLLGCLAVWVTQTLRRRSITLIVDWIDLCVLGFLGWSCLSLFVADYYYTAFLEFVKIVSYLAIFYLCRTLFPLYSIRTLLLWTIFGSSVFQMFLGWYWYLSHYTPVLQADFVNPNNFACFLSFGVNIGLSFLLFATRPEHHSSRTLSRFLPQLLIGLFLCCLTATIFVEQSRGAVLSLMGTGFFLITIKKRQIGMFSLILFCVLLLVPLPGGNMFTRLQKRGDQYAYERIGIWESSIRMAADYPLWGVGLGMYKYYGHSYNFPVEHAIARYGKHLNIAHNDVLQIAVELGIIGALLFVGGAICLGSSCLVQLRQRPPCWRMMAACTGILGLLIQGLFSNRLLSPALAIITAIFSAIVFEGARRFFTRSISFNASWLWHLVTFSICAVIFLYGIAYPFLGHVAYLRYNTLMKERHVLEAIRQLQTAIAYVPQHPNYHYQLAMIYQKAYRKRPTDESFQKAEKSFTEAIRYNPHNYRYYESLARLYEKKFYSPPREEEAARAALTAYQHAHDVHPYSPFLLFAMATLHADLDEFAQALELLRTSVTLEPNFVGGHQMLGKMLAHLERQDEAEAAFRLAENIMRQYNDLTPDSNYVASLLRPLFPSWEGNTRE</sequence>
<feature type="transmembrane region" description="Helical" evidence="6">
    <location>
        <begin position="259"/>
        <end position="274"/>
    </location>
</feature>
<evidence type="ECO:0000259" key="7">
    <source>
        <dbReference type="Pfam" id="PF04932"/>
    </source>
</evidence>
<proteinExistence type="predicted"/>
<feature type="transmembrane region" description="Helical" evidence="6">
    <location>
        <begin position="281"/>
        <end position="301"/>
    </location>
</feature>
<evidence type="ECO:0000313" key="9">
    <source>
        <dbReference type="Proteomes" id="UP000230821"/>
    </source>
</evidence>
<keyword evidence="4 6" id="KW-0472">Membrane</keyword>
<evidence type="ECO:0000256" key="3">
    <source>
        <dbReference type="ARBA" id="ARBA00022989"/>
    </source>
</evidence>
<accession>A0A2G6K821</accession>
<dbReference type="GO" id="GO:0016020">
    <property type="term" value="C:membrane"/>
    <property type="evidence" value="ECO:0007669"/>
    <property type="project" value="UniProtKB-SubCell"/>
</dbReference>
<keyword evidence="3 6" id="KW-1133">Transmembrane helix</keyword>
<feature type="transmembrane region" description="Helical" evidence="6">
    <location>
        <begin position="459"/>
        <end position="484"/>
    </location>
</feature>
<dbReference type="PANTHER" id="PTHR37422">
    <property type="entry name" value="TEICHURONIC ACID BIOSYNTHESIS PROTEIN TUAE"/>
    <property type="match status" value="1"/>
</dbReference>
<organism evidence="8 9">
    <name type="scientific">candidate division KSB3 bacterium</name>
    <dbReference type="NCBI Taxonomy" id="2044937"/>
    <lineage>
        <taxon>Bacteria</taxon>
        <taxon>candidate division KSB3</taxon>
    </lineage>
</organism>
<feature type="transmembrane region" description="Helical" evidence="6">
    <location>
        <begin position="206"/>
        <end position="223"/>
    </location>
</feature>
<feature type="transmembrane region" description="Helical" evidence="6">
    <location>
        <begin position="375"/>
        <end position="398"/>
    </location>
</feature>
<dbReference type="SMART" id="SM00028">
    <property type="entry name" value="TPR"/>
    <property type="match status" value="3"/>
</dbReference>
<feature type="transmembrane region" description="Helical" evidence="6">
    <location>
        <begin position="405"/>
        <end position="423"/>
    </location>
</feature>
<feature type="transmembrane region" description="Helical" evidence="6">
    <location>
        <begin position="429"/>
        <end position="447"/>
    </location>
</feature>
<feature type="transmembrane region" description="Helical" evidence="6">
    <location>
        <begin position="108"/>
        <end position="128"/>
    </location>
</feature>
<dbReference type="AlphaFoldDB" id="A0A2G6K821"/>
<comment type="caution">
    <text evidence="8">The sequence shown here is derived from an EMBL/GenBank/DDBJ whole genome shotgun (WGS) entry which is preliminary data.</text>
</comment>
<name>A0A2G6K821_9BACT</name>
<dbReference type="PANTHER" id="PTHR37422:SF13">
    <property type="entry name" value="LIPOPOLYSACCHARIDE BIOSYNTHESIS PROTEIN PA4999-RELATED"/>
    <property type="match status" value="1"/>
</dbReference>
<keyword evidence="2 6" id="KW-0812">Transmembrane</keyword>
<keyword evidence="5" id="KW-0802">TPR repeat</keyword>
<evidence type="ECO:0000256" key="5">
    <source>
        <dbReference type="PROSITE-ProRule" id="PRU00339"/>
    </source>
</evidence>
<feature type="transmembrane region" description="Helical" evidence="6">
    <location>
        <begin position="78"/>
        <end position="96"/>
    </location>
</feature>
<dbReference type="InterPro" id="IPR019734">
    <property type="entry name" value="TPR_rpt"/>
</dbReference>
<dbReference type="InterPro" id="IPR051533">
    <property type="entry name" value="WaaL-like"/>
</dbReference>
<feature type="transmembrane region" description="Helical" evidence="6">
    <location>
        <begin position="235"/>
        <end position="253"/>
    </location>
</feature>
<protein>
    <recommendedName>
        <fullName evidence="7">O-antigen ligase-related domain-containing protein</fullName>
    </recommendedName>
</protein>
<dbReference type="EMBL" id="PDSK01000141">
    <property type="protein sequence ID" value="PIE31550.1"/>
    <property type="molecule type" value="Genomic_DNA"/>
</dbReference>
<reference evidence="8 9" key="1">
    <citation type="submission" date="2017-10" db="EMBL/GenBank/DDBJ databases">
        <title>Novel microbial diversity and functional potential in the marine mammal oral microbiome.</title>
        <authorList>
            <person name="Dudek N.K."/>
            <person name="Sun C.L."/>
            <person name="Burstein D."/>
            <person name="Kantor R.S."/>
            <person name="Aliaga Goltsman D.S."/>
            <person name="Bik E.M."/>
            <person name="Thomas B.C."/>
            <person name="Banfield J.F."/>
            <person name="Relman D.A."/>
        </authorList>
    </citation>
    <scope>NUCLEOTIDE SEQUENCE [LARGE SCALE GENOMIC DNA]</scope>
    <source>
        <strain evidence="8">DOLJORAL78_47_16</strain>
    </source>
</reference>
<feature type="transmembrane region" description="Helical" evidence="6">
    <location>
        <begin position="54"/>
        <end position="72"/>
    </location>
</feature>
<evidence type="ECO:0000256" key="4">
    <source>
        <dbReference type="ARBA" id="ARBA00023136"/>
    </source>
</evidence>